<dbReference type="Proteomes" id="UP000812440">
    <property type="component" value="Unassembled WGS sequence"/>
</dbReference>
<comment type="similarity">
    <text evidence="6">Belongs to the ARTD/PARP family.</text>
</comment>
<feature type="domain" description="PARP catalytic" evidence="8">
    <location>
        <begin position="414"/>
        <end position="540"/>
    </location>
</feature>
<evidence type="ECO:0000313" key="10">
    <source>
        <dbReference type="Proteomes" id="UP000812440"/>
    </source>
</evidence>
<dbReference type="GO" id="GO:0005737">
    <property type="term" value="C:cytoplasm"/>
    <property type="evidence" value="ECO:0007669"/>
    <property type="project" value="TreeGrafter"/>
</dbReference>
<dbReference type="InterPro" id="IPR052056">
    <property type="entry name" value="Mono-ARTD/PARP"/>
</dbReference>
<keyword evidence="4 7" id="KW-0520">NAD</keyword>
<dbReference type="Pfam" id="PF00644">
    <property type="entry name" value="PARP"/>
    <property type="match status" value="1"/>
</dbReference>
<dbReference type="EC" id="2.4.2.-" evidence="7"/>
<evidence type="ECO:0000256" key="1">
    <source>
        <dbReference type="ARBA" id="ARBA00004123"/>
    </source>
</evidence>
<accession>A0A8T2IHA1</accession>
<dbReference type="SUPFAM" id="SSF56399">
    <property type="entry name" value="ADP-ribosylation"/>
    <property type="match status" value="1"/>
</dbReference>
<dbReference type="InterPro" id="IPR003903">
    <property type="entry name" value="UIM_dom"/>
</dbReference>
<evidence type="ECO:0000256" key="5">
    <source>
        <dbReference type="ARBA" id="ARBA00023242"/>
    </source>
</evidence>
<dbReference type="GO" id="GO:1990404">
    <property type="term" value="F:NAD+-protein mono-ADP-ribosyltransferase activity"/>
    <property type="evidence" value="ECO:0007669"/>
    <property type="project" value="TreeGrafter"/>
</dbReference>
<keyword evidence="3 7" id="KW-0808">Transferase</keyword>
<dbReference type="PROSITE" id="PS50330">
    <property type="entry name" value="UIM"/>
    <property type="match status" value="1"/>
</dbReference>
<comment type="caution">
    <text evidence="9">The sequence shown here is derived from an EMBL/GenBank/DDBJ whole genome shotgun (WGS) entry which is preliminary data.</text>
</comment>
<dbReference type="GO" id="GO:0070212">
    <property type="term" value="P:protein poly-ADP-ribosylation"/>
    <property type="evidence" value="ECO:0007669"/>
    <property type="project" value="TreeGrafter"/>
</dbReference>
<feature type="non-terminal residue" evidence="9">
    <location>
        <position position="540"/>
    </location>
</feature>
<keyword evidence="2 7" id="KW-0328">Glycosyltransferase</keyword>
<evidence type="ECO:0000256" key="2">
    <source>
        <dbReference type="ARBA" id="ARBA00022676"/>
    </source>
</evidence>
<dbReference type="PANTHER" id="PTHR14453:SF94">
    <property type="entry name" value="PROTEIN MONO-ADP-RIBOSYLTRANSFERASE PARP10"/>
    <property type="match status" value="1"/>
</dbReference>
<organism evidence="9 10">
    <name type="scientific">Hymenochirus boettgeri</name>
    <name type="common">Congo dwarf clawed frog</name>
    <dbReference type="NCBI Taxonomy" id="247094"/>
    <lineage>
        <taxon>Eukaryota</taxon>
        <taxon>Metazoa</taxon>
        <taxon>Chordata</taxon>
        <taxon>Craniata</taxon>
        <taxon>Vertebrata</taxon>
        <taxon>Euteleostomi</taxon>
        <taxon>Amphibia</taxon>
        <taxon>Batrachia</taxon>
        <taxon>Anura</taxon>
        <taxon>Pipoidea</taxon>
        <taxon>Pipidae</taxon>
        <taxon>Pipinae</taxon>
        <taxon>Hymenochirus</taxon>
    </lineage>
</organism>
<dbReference type="OrthoDB" id="6133115at2759"/>
<dbReference type="EMBL" id="JAACNH010000012">
    <property type="protein sequence ID" value="KAG8432069.1"/>
    <property type="molecule type" value="Genomic_DNA"/>
</dbReference>
<evidence type="ECO:0000256" key="6">
    <source>
        <dbReference type="ARBA" id="ARBA00024347"/>
    </source>
</evidence>
<dbReference type="Gene3D" id="3.90.228.10">
    <property type="match status" value="1"/>
</dbReference>
<sequence length="540" mass="61614">PDMQDAVVQMQMAELRFLQEHSQDILAGMDQVTIIPFEGEDMSGFKVSGDVISCQTAIELLQYIVSSLAYRSITLEYPGVSRFLLGEDGQRLLTETEQQFHCIIDTSHLSMKVLECECVDPWSLVYQALHLNEPPLHTSDLDEVSETTNRLLPEIIDDIKVFASLVNHLEIVKDETELSNNSAELSSEEDIEHDIYTDQSTMELKGIMSEHTDEELQQACKISRDEYQDRQLDEEAQLLLAIQRSMDTQTSDDFEENELQMALELSLSEQAKEKTDESLQNALMRSLKDHRTHPHDAINCDTQGDQFISSEEAGKALDMAQLRVLAGDETNIVVACAALRKVVAGELHSETLEEAHEFYTQYPDIILALQKKHTVKINMNEGQVSLQGFTLFVKRCRQELIQILKALQGESNSEQVMERNVQRGVKLLPLPEESEEYTHVTQQFFKTLHELRQSICVLEVQRVQNALLYNQYELKKRSMLTHSSRVPVERVLYHGTTEASAKEICHNGFNRSFCGKNGELSAVLIHYNHIYILYIIYDTP</sequence>
<dbReference type="AlphaFoldDB" id="A0A8T2IHA1"/>
<evidence type="ECO:0000256" key="3">
    <source>
        <dbReference type="ARBA" id="ARBA00022679"/>
    </source>
</evidence>
<dbReference type="GO" id="GO:0003714">
    <property type="term" value="F:transcription corepressor activity"/>
    <property type="evidence" value="ECO:0007669"/>
    <property type="project" value="TreeGrafter"/>
</dbReference>
<comment type="subcellular location">
    <subcellularLocation>
        <location evidence="1">Nucleus</location>
    </subcellularLocation>
</comment>
<dbReference type="GO" id="GO:0010629">
    <property type="term" value="P:negative regulation of gene expression"/>
    <property type="evidence" value="ECO:0007669"/>
    <property type="project" value="TreeGrafter"/>
</dbReference>
<dbReference type="SMART" id="SM00726">
    <property type="entry name" value="UIM"/>
    <property type="match status" value="3"/>
</dbReference>
<evidence type="ECO:0000256" key="7">
    <source>
        <dbReference type="RuleBase" id="RU362114"/>
    </source>
</evidence>
<evidence type="ECO:0000259" key="8">
    <source>
        <dbReference type="PROSITE" id="PS51059"/>
    </source>
</evidence>
<dbReference type="PANTHER" id="PTHR14453">
    <property type="entry name" value="PARP/ZINC FINGER CCCH TYPE DOMAIN CONTAINING PROTEIN"/>
    <property type="match status" value="1"/>
</dbReference>
<dbReference type="PROSITE" id="PS51059">
    <property type="entry name" value="PARP_CATALYTIC"/>
    <property type="match status" value="1"/>
</dbReference>
<dbReference type="GO" id="GO:0005634">
    <property type="term" value="C:nucleus"/>
    <property type="evidence" value="ECO:0007669"/>
    <property type="project" value="UniProtKB-SubCell"/>
</dbReference>
<gene>
    <name evidence="9" type="ORF">GDO86_019273</name>
</gene>
<proteinExistence type="inferred from homology"/>
<keyword evidence="5" id="KW-0539">Nucleus</keyword>
<evidence type="ECO:0000313" key="9">
    <source>
        <dbReference type="EMBL" id="KAG8432069.1"/>
    </source>
</evidence>
<evidence type="ECO:0000256" key="4">
    <source>
        <dbReference type="ARBA" id="ARBA00023027"/>
    </source>
</evidence>
<name>A0A8T2IHA1_9PIPI</name>
<dbReference type="GO" id="GO:0003950">
    <property type="term" value="F:NAD+ poly-ADP-ribosyltransferase activity"/>
    <property type="evidence" value="ECO:0007669"/>
    <property type="project" value="UniProtKB-UniRule"/>
</dbReference>
<reference evidence="9" key="1">
    <citation type="thesis" date="2020" institute="ProQuest LLC" country="789 East Eisenhower Parkway, Ann Arbor, MI, USA">
        <title>Comparative Genomics and Chromosome Evolution.</title>
        <authorList>
            <person name="Mudd A.B."/>
        </authorList>
    </citation>
    <scope>NUCLEOTIDE SEQUENCE</scope>
    <source>
        <strain evidence="9">Female2</strain>
        <tissue evidence="9">Blood</tissue>
    </source>
</reference>
<protein>
    <recommendedName>
        <fullName evidence="7">Poly [ADP-ribose] polymerase</fullName>
        <shortName evidence="7">PARP</shortName>
        <ecNumber evidence="7">2.4.2.-</ecNumber>
    </recommendedName>
</protein>
<keyword evidence="10" id="KW-1185">Reference proteome</keyword>
<dbReference type="InterPro" id="IPR012317">
    <property type="entry name" value="Poly(ADP-ribose)pol_cat_dom"/>
</dbReference>